<protein>
    <recommendedName>
        <fullName evidence="4">Ketoreductase domain-containing protein</fullName>
    </recommendedName>
</protein>
<dbReference type="Pfam" id="PF00106">
    <property type="entry name" value="adh_short"/>
    <property type="match status" value="1"/>
</dbReference>
<organism evidence="5 6">
    <name type="scientific">Pyrinomonas methylaliphatogenes</name>
    <dbReference type="NCBI Taxonomy" id="454194"/>
    <lineage>
        <taxon>Bacteria</taxon>
        <taxon>Pseudomonadati</taxon>
        <taxon>Acidobacteriota</taxon>
        <taxon>Blastocatellia</taxon>
        <taxon>Blastocatellales</taxon>
        <taxon>Pyrinomonadaceae</taxon>
        <taxon>Pyrinomonas</taxon>
    </lineage>
</organism>
<dbReference type="InterPro" id="IPR057326">
    <property type="entry name" value="KR_dom"/>
</dbReference>
<dbReference type="FunFam" id="3.40.50.720:FF:000084">
    <property type="entry name" value="Short-chain dehydrogenase reductase"/>
    <property type="match status" value="1"/>
</dbReference>
<dbReference type="PANTHER" id="PTHR44196">
    <property type="entry name" value="DEHYDROGENASE/REDUCTASE SDR FAMILY MEMBER 7B"/>
    <property type="match status" value="1"/>
</dbReference>
<keyword evidence="6" id="KW-1185">Reference proteome</keyword>
<evidence type="ECO:0000259" key="4">
    <source>
        <dbReference type="SMART" id="SM00822"/>
    </source>
</evidence>
<reference evidence="5 6" key="2">
    <citation type="submission" date="2015-01" db="EMBL/GenBank/DDBJ databases">
        <title>Complete genome sequence of Pyrinomonas methylaliphatogenes type strain K22T.</title>
        <authorList>
            <person name="Lee K.C.Y."/>
            <person name="Power J.F."/>
            <person name="Dunfield P.F."/>
            <person name="Morgan X.C."/>
            <person name="Huttenhower C."/>
            <person name="Stott M.B."/>
        </authorList>
    </citation>
    <scope>NUCLEOTIDE SEQUENCE [LARGE SCALE GENOMIC DNA]</scope>
    <source>
        <strain evidence="5 6">K22</strain>
    </source>
</reference>
<dbReference type="PROSITE" id="PS00061">
    <property type="entry name" value="ADH_SHORT"/>
    <property type="match status" value="1"/>
</dbReference>
<dbReference type="SMART" id="SM00822">
    <property type="entry name" value="PKS_KR"/>
    <property type="match status" value="1"/>
</dbReference>
<evidence type="ECO:0000313" key="5">
    <source>
        <dbReference type="EMBL" id="CDM66293.1"/>
    </source>
</evidence>
<feature type="domain" description="Ketoreductase" evidence="4">
    <location>
        <begin position="6"/>
        <end position="189"/>
    </location>
</feature>
<dbReference type="AlphaFoldDB" id="A0A0B6WYE4"/>
<dbReference type="PANTHER" id="PTHR44196:SF1">
    <property type="entry name" value="DEHYDROGENASE_REDUCTASE SDR FAMILY MEMBER 7B"/>
    <property type="match status" value="1"/>
</dbReference>
<reference evidence="5 6" key="1">
    <citation type="submission" date="2013-12" db="EMBL/GenBank/DDBJ databases">
        <authorList>
            <person name="Stott M."/>
        </authorList>
    </citation>
    <scope>NUCLEOTIDE SEQUENCE [LARGE SCALE GENOMIC DNA]</scope>
    <source>
        <strain evidence="5 6">K22</strain>
    </source>
</reference>
<dbReference type="EMBL" id="CBXV010000008">
    <property type="protein sequence ID" value="CDM66293.1"/>
    <property type="molecule type" value="Genomic_DNA"/>
</dbReference>
<dbReference type="STRING" id="454194.PYK22_02320"/>
<dbReference type="Gene3D" id="3.40.50.720">
    <property type="entry name" value="NAD(P)-binding Rossmann-like Domain"/>
    <property type="match status" value="1"/>
</dbReference>
<dbReference type="OrthoDB" id="9805904at2"/>
<accession>A0A0B6WYE4</accession>
<evidence type="ECO:0000256" key="2">
    <source>
        <dbReference type="ARBA" id="ARBA00023002"/>
    </source>
</evidence>
<dbReference type="SUPFAM" id="SSF51735">
    <property type="entry name" value="NAD(P)-binding Rossmann-fold domains"/>
    <property type="match status" value="1"/>
</dbReference>
<dbReference type="InterPro" id="IPR020904">
    <property type="entry name" value="Sc_DH/Rdtase_CS"/>
</dbReference>
<dbReference type="InterPro" id="IPR036291">
    <property type="entry name" value="NAD(P)-bd_dom_sf"/>
</dbReference>
<dbReference type="GO" id="GO:0016020">
    <property type="term" value="C:membrane"/>
    <property type="evidence" value="ECO:0007669"/>
    <property type="project" value="TreeGrafter"/>
</dbReference>
<proteinExistence type="inferred from homology"/>
<name>A0A0B6WYE4_9BACT</name>
<dbReference type="InterPro" id="IPR002347">
    <property type="entry name" value="SDR_fam"/>
</dbReference>
<dbReference type="PRINTS" id="PR00081">
    <property type="entry name" value="GDHRDH"/>
</dbReference>
<keyword evidence="2" id="KW-0560">Oxidoreductase</keyword>
<dbReference type="NCBIfam" id="NF005594">
    <property type="entry name" value="PRK07326.1"/>
    <property type="match status" value="1"/>
</dbReference>
<sequence>MGLQGKSAIVTGSTKGIGRAIAEALVREGVNVCVSARHGDEVERAVAELSEMGEARVTGAVCDVRDYEEVKALIAHAVEEFGGLDILVNNAGIGHFARVEETSPEDFRAVLETNLFGVFYCCREAIPHMKRRGGGYIINISSLAGKNAHPQMATYNASKFGLNGFSEALMQEVRHDGIKVSYIMPGSVNTYFGGDQPSAEKSWQLQPEDIARVVIDLLHHDERSLPSAIEIRPSRPPKK</sequence>
<dbReference type="PRINTS" id="PR00080">
    <property type="entry name" value="SDRFAMILY"/>
</dbReference>
<evidence type="ECO:0000256" key="1">
    <source>
        <dbReference type="ARBA" id="ARBA00006484"/>
    </source>
</evidence>
<evidence type="ECO:0000256" key="3">
    <source>
        <dbReference type="RuleBase" id="RU000363"/>
    </source>
</evidence>
<dbReference type="RefSeq" id="WP_041977485.1">
    <property type="nucleotide sequence ID" value="NZ_CBXV010000008.1"/>
</dbReference>
<gene>
    <name evidence="5" type="ORF">PYK22_02320</name>
</gene>
<dbReference type="GO" id="GO:0016491">
    <property type="term" value="F:oxidoreductase activity"/>
    <property type="evidence" value="ECO:0007669"/>
    <property type="project" value="UniProtKB-KW"/>
</dbReference>
<evidence type="ECO:0000313" key="6">
    <source>
        <dbReference type="Proteomes" id="UP000031518"/>
    </source>
</evidence>
<comment type="similarity">
    <text evidence="1 3">Belongs to the short-chain dehydrogenases/reductases (SDR) family.</text>
</comment>
<dbReference type="Proteomes" id="UP000031518">
    <property type="component" value="Unassembled WGS sequence"/>
</dbReference>